<reference evidence="2" key="1">
    <citation type="journal article" date="2017" name="Gigascience">
        <title>The genome draft of coconut (Cocos nucifera).</title>
        <authorList>
            <person name="Xiao Y."/>
            <person name="Xu P."/>
            <person name="Fan H."/>
            <person name="Baudouin L."/>
            <person name="Xia W."/>
            <person name="Bocs S."/>
            <person name="Xu J."/>
            <person name="Li Q."/>
            <person name="Guo A."/>
            <person name="Zhou L."/>
            <person name="Li J."/>
            <person name="Wu Y."/>
            <person name="Ma Z."/>
            <person name="Armero A."/>
            <person name="Issali A.E."/>
            <person name="Liu N."/>
            <person name="Peng M."/>
            <person name="Yang Y."/>
        </authorList>
    </citation>
    <scope>NUCLEOTIDE SEQUENCE</scope>
    <source>
        <tissue evidence="2">Spear leaf of Hainan Tall coconut</tissue>
    </source>
</reference>
<gene>
    <name evidence="2" type="ORF">COCNU_14G001430</name>
</gene>
<sequence>MNIGDENSPLIARSIISSMETMIMALLEDISTKKSPMEEMETLDVVGPPEPVKAAEIRDVMEQVVPTPCLPPTAVQMTPLQPMPAPSVLENLKHAAKFLKNFFSPDERQYLDKQGAEHRLTDALRSLAQIGHYRASFIDSNSETFLLELTVVKKKVDGLEYLLEQEKTVNAKLVKKINRSKETIHEAREAIDQRDVEIRTANKKIENLERQRSGAKRDCC</sequence>
<name>A0A8K0NCJ9_COCNU</name>
<evidence type="ECO:0000313" key="2">
    <source>
        <dbReference type="EMBL" id="KAG1367675.1"/>
    </source>
</evidence>
<dbReference type="Proteomes" id="UP000797356">
    <property type="component" value="Chromosome 14"/>
</dbReference>
<keyword evidence="3" id="KW-1185">Reference proteome</keyword>
<comment type="caution">
    <text evidence="2">The sequence shown here is derived from an EMBL/GenBank/DDBJ whole genome shotgun (WGS) entry which is preliminary data.</text>
</comment>
<reference evidence="2" key="2">
    <citation type="submission" date="2019-07" db="EMBL/GenBank/DDBJ databases">
        <authorList>
            <person name="Yang Y."/>
            <person name="Bocs S."/>
            <person name="Baudouin L."/>
        </authorList>
    </citation>
    <scope>NUCLEOTIDE SEQUENCE</scope>
    <source>
        <tissue evidence="2">Spear leaf of Hainan Tall coconut</tissue>
    </source>
</reference>
<keyword evidence="1" id="KW-0175">Coiled coil</keyword>
<dbReference type="EMBL" id="CM017885">
    <property type="protein sequence ID" value="KAG1367675.1"/>
    <property type="molecule type" value="Genomic_DNA"/>
</dbReference>
<evidence type="ECO:0000313" key="3">
    <source>
        <dbReference type="Proteomes" id="UP000797356"/>
    </source>
</evidence>
<dbReference type="AlphaFoldDB" id="A0A8K0NCJ9"/>
<evidence type="ECO:0000256" key="1">
    <source>
        <dbReference type="SAM" id="Coils"/>
    </source>
</evidence>
<proteinExistence type="predicted"/>
<accession>A0A8K0NCJ9</accession>
<dbReference type="OrthoDB" id="10641703at2759"/>
<feature type="coiled-coil region" evidence="1">
    <location>
        <begin position="170"/>
        <end position="218"/>
    </location>
</feature>
<protein>
    <submittedName>
        <fullName evidence="2">Uncharacterized protein</fullName>
    </submittedName>
</protein>
<organism evidence="2 3">
    <name type="scientific">Cocos nucifera</name>
    <name type="common">Coconut palm</name>
    <dbReference type="NCBI Taxonomy" id="13894"/>
    <lineage>
        <taxon>Eukaryota</taxon>
        <taxon>Viridiplantae</taxon>
        <taxon>Streptophyta</taxon>
        <taxon>Embryophyta</taxon>
        <taxon>Tracheophyta</taxon>
        <taxon>Spermatophyta</taxon>
        <taxon>Magnoliopsida</taxon>
        <taxon>Liliopsida</taxon>
        <taxon>Arecaceae</taxon>
        <taxon>Arecoideae</taxon>
        <taxon>Cocoseae</taxon>
        <taxon>Attaleinae</taxon>
        <taxon>Cocos</taxon>
    </lineage>
</organism>